<proteinExistence type="inferred from homology"/>
<keyword evidence="2" id="KW-0732">Signal</keyword>
<dbReference type="Gene3D" id="3.60.21.10">
    <property type="match status" value="1"/>
</dbReference>
<dbReference type="InterPro" id="IPR050341">
    <property type="entry name" value="PP1_catalytic_subunit"/>
</dbReference>
<keyword evidence="1" id="KW-0378">Hydrolase</keyword>
<dbReference type="PANTHER" id="PTHR11668">
    <property type="entry name" value="SERINE/THREONINE PROTEIN PHOSPHATASE"/>
    <property type="match status" value="1"/>
</dbReference>
<comment type="catalytic activity">
    <reaction evidence="1">
        <text>O-phospho-L-threonyl-[protein] + H2O = L-threonyl-[protein] + phosphate</text>
        <dbReference type="Rhea" id="RHEA:47004"/>
        <dbReference type="Rhea" id="RHEA-COMP:11060"/>
        <dbReference type="Rhea" id="RHEA-COMP:11605"/>
        <dbReference type="ChEBI" id="CHEBI:15377"/>
        <dbReference type="ChEBI" id="CHEBI:30013"/>
        <dbReference type="ChEBI" id="CHEBI:43474"/>
        <dbReference type="ChEBI" id="CHEBI:61977"/>
        <dbReference type="EC" id="3.1.3.16"/>
    </reaction>
</comment>
<organism evidence="4 5">
    <name type="scientific">Durusdinium trenchii</name>
    <dbReference type="NCBI Taxonomy" id="1381693"/>
    <lineage>
        <taxon>Eukaryota</taxon>
        <taxon>Sar</taxon>
        <taxon>Alveolata</taxon>
        <taxon>Dinophyceae</taxon>
        <taxon>Suessiales</taxon>
        <taxon>Symbiodiniaceae</taxon>
        <taxon>Durusdinium</taxon>
    </lineage>
</organism>
<evidence type="ECO:0000313" key="4">
    <source>
        <dbReference type="EMBL" id="CAK9110072.1"/>
    </source>
</evidence>
<feature type="chain" id="PRO_5047318152" description="Serine/threonine-protein phosphatase" evidence="2">
    <location>
        <begin position="19"/>
        <end position="719"/>
    </location>
</feature>
<evidence type="ECO:0000256" key="1">
    <source>
        <dbReference type="RuleBase" id="RU004273"/>
    </source>
</evidence>
<dbReference type="Pfam" id="PF00149">
    <property type="entry name" value="Metallophos"/>
    <property type="match status" value="1"/>
</dbReference>
<dbReference type="CDD" id="cd00144">
    <property type="entry name" value="MPP_PPP_family"/>
    <property type="match status" value="1"/>
</dbReference>
<dbReference type="PRINTS" id="PR00114">
    <property type="entry name" value="STPHPHTASE"/>
</dbReference>
<dbReference type="InterPro" id="IPR006186">
    <property type="entry name" value="Ser/Thr-sp_prot-phosphatase"/>
</dbReference>
<feature type="non-terminal residue" evidence="4">
    <location>
        <position position="719"/>
    </location>
</feature>
<keyword evidence="5" id="KW-1185">Reference proteome</keyword>
<dbReference type="EC" id="3.1.3.16" evidence="1"/>
<reference evidence="4 5" key="1">
    <citation type="submission" date="2024-02" db="EMBL/GenBank/DDBJ databases">
        <authorList>
            <person name="Chen Y."/>
            <person name="Shah S."/>
            <person name="Dougan E. K."/>
            <person name="Thang M."/>
            <person name="Chan C."/>
        </authorList>
    </citation>
    <scope>NUCLEOTIDE SEQUENCE [LARGE SCALE GENOMIC DNA]</scope>
</reference>
<feature type="signal peptide" evidence="2">
    <location>
        <begin position="1"/>
        <end position="18"/>
    </location>
</feature>
<dbReference type="InterPro" id="IPR004843">
    <property type="entry name" value="Calcineurin-like_PHP"/>
</dbReference>
<sequence length="719" mass="79995">MMAMVLFLLPCLLSTVYAMRENRHDLERREGRIGLGLFTKCRSAKCNDQTFEFPGDLGGTLAIKDCQVKKNQPFEGSDHHRMCEETCTVSLTNNESMTVKVWRKSGHGLQECELQKGGHYDLCRLAKCNDQTFELSGDGGTFAFKDCQLNQSKENQPIERLNGEAMCVETCTVLDSNEKSQTVQVRRQSGRRVKTCQLMGHDLCEDTCCVSKCGRSGQSKFQDCELKGPVTIGIRDFCVEKCKAASSGSGSVDVLRPSGGQAFCEPQAMDFVEQLEKDALSISDGQYGQLPLMKAVKVIFFLRKVKEDVLGPEFQAAEGHRTSREISTEVKHVAIIGDLHGQLFNLIAHLIRIKETYKDKGFIPLDGSSLLFCDPRMQYIFLGDYLDRGERGIELLLLLLAYKARCPKGLILLRGNHEDPDVWDDYGFGGELQHKFPYGHLFIRQEVSTLVSLLPYVAVVPGNFMAMHGGITPAFVKACTGKAGRFGKCLDRYIADMSAWADPHKGNGWIPSHRGEYIYEFGMDEAKAFLQSNGLKGIFRGHEQVETGHTSMVYDGYYVTTVFSAADYVDTFCRGQEPPWMFGAAGEGNSGAFVLVDLTDGTVTHQAMSGSKTRALAAQFTGAKCHGSWLETGSHQSRSIESFMQENHKRLAHGNTSCTLDQTEVDSFKEEVRKILSTSKDQASQEFEARKLIDLQGEALTHGESIEICRSMKKDHITL</sequence>
<accession>A0ABP0SCH7</accession>
<evidence type="ECO:0000313" key="5">
    <source>
        <dbReference type="Proteomes" id="UP001642484"/>
    </source>
</evidence>
<evidence type="ECO:0000256" key="2">
    <source>
        <dbReference type="SAM" id="SignalP"/>
    </source>
</evidence>
<dbReference type="PROSITE" id="PS00125">
    <property type="entry name" value="SER_THR_PHOSPHATASE"/>
    <property type="match status" value="1"/>
</dbReference>
<protein>
    <recommendedName>
        <fullName evidence="1">Serine/threonine-protein phosphatase</fullName>
        <ecNumber evidence="1">3.1.3.16</ecNumber>
    </recommendedName>
</protein>
<dbReference type="SUPFAM" id="SSF56300">
    <property type="entry name" value="Metallo-dependent phosphatases"/>
    <property type="match status" value="1"/>
</dbReference>
<dbReference type="EMBL" id="CAXAMN010027320">
    <property type="protein sequence ID" value="CAK9110072.1"/>
    <property type="molecule type" value="Genomic_DNA"/>
</dbReference>
<comment type="similarity">
    <text evidence="1">Belongs to the PPP phosphatase family.</text>
</comment>
<feature type="domain" description="Serine/threonine specific protein phosphatases" evidence="3">
    <location>
        <begin position="413"/>
        <end position="418"/>
    </location>
</feature>
<dbReference type="SMART" id="SM00156">
    <property type="entry name" value="PP2Ac"/>
    <property type="match status" value="1"/>
</dbReference>
<gene>
    <name evidence="4" type="ORF">CCMP2556_LOCUS51196</name>
</gene>
<name>A0ABP0SCH7_9DINO</name>
<dbReference type="InterPro" id="IPR029052">
    <property type="entry name" value="Metallo-depent_PP-like"/>
</dbReference>
<dbReference type="PANTHER" id="PTHR11668:SF496">
    <property type="entry name" value="SERINE_THREONINE-PROTEIN PHOSPHATASE"/>
    <property type="match status" value="1"/>
</dbReference>
<dbReference type="Proteomes" id="UP001642484">
    <property type="component" value="Unassembled WGS sequence"/>
</dbReference>
<evidence type="ECO:0000259" key="3">
    <source>
        <dbReference type="PROSITE" id="PS00125"/>
    </source>
</evidence>
<comment type="caution">
    <text evidence="4">The sequence shown here is derived from an EMBL/GenBank/DDBJ whole genome shotgun (WGS) entry which is preliminary data.</text>
</comment>